<keyword evidence="3" id="KW-1185">Reference proteome</keyword>
<accession>A0A4S4M1T4</accession>
<feature type="region of interest" description="Disordered" evidence="1">
    <location>
        <begin position="1"/>
        <end position="103"/>
    </location>
</feature>
<name>A0A4S4M1T4_9AGAM</name>
<dbReference type="AlphaFoldDB" id="A0A4S4M1T4"/>
<sequence>MPTAGRQSAGQAEEVDSEPQHTPQHGKKRKTEEAKGVGHGKESPEEPPKKTKRQDQTEENEDQDKEVKEQERKAERHNEDVKREEEEAKEQHIDAGNEDESQDWRRHLRQTGVIERGHIYFFYRPKVEHDEVHSIDDVSRFTILLIPKPPEFSTYNEEVDTCEKGEDKEDFEMALLAKGADAVPAKETRDTIKKYYRVITVGKKQLPDPKEGGGTAKAGKRRSGRRTYETKTKGTRHEASSRLAGRGAYALVNNDSRVPSGRATHLGYHLSHPSDMGEVQSALGIHTASSFVIQVKNPLAPPTGGRRVGLPESRRTHYPEWVMSDIFGKGEGRRRESFGLRFASVERVELLDYEGAELLLIASRTGEEGLENSLGEGRGQALHELEEKESKDTVDEVMRELAVDKDKFPAEPLEGQWF</sequence>
<gene>
    <name evidence="2" type="ORF">EW146_g2062</name>
</gene>
<evidence type="ECO:0000313" key="2">
    <source>
        <dbReference type="EMBL" id="THH19029.1"/>
    </source>
</evidence>
<proteinExistence type="predicted"/>
<dbReference type="Proteomes" id="UP000310158">
    <property type="component" value="Unassembled WGS sequence"/>
</dbReference>
<organism evidence="2 3">
    <name type="scientific">Bondarzewia mesenterica</name>
    <dbReference type="NCBI Taxonomy" id="1095465"/>
    <lineage>
        <taxon>Eukaryota</taxon>
        <taxon>Fungi</taxon>
        <taxon>Dikarya</taxon>
        <taxon>Basidiomycota</taxon>
        <taxon>Agaricomycotina</taxon>
        <taxon>Agaricomycetes</taxon>
        <taxon>Russulales</taxon>
        <taxon>Bondarzewiaceae</taxon>
        <taxon>Bondarzewia</taxon>
    </lineage>
</organism>
<protein>
    <submittedName>
        <fullName evidence="2">Uncharacterized protein</fullName>
    </submittedName>
</protein>
<feature type="compositionally biased region" description="Polar residues" evidence="1">
    <location>
        <begin position="1"/>
        <end position="10"/>
    </location>
</feature>
<feature type="region of interest" description="Disordered" evidence="1">
    <location>
        <begin position="205"/>
        <end position="241"/>
    </location>
</feature>
<evidence type="ECO:0000256" key="1">
    <source>
        <dbReference type="SAM" id="MobiDB-lite"/>
    </source>
</evidence>
<reference evidence="2 3" key="1">
    <citation type="submission" date="2019-02" db="EMBL/GenBank/DDBJ databases">
        <title>Genome sequencing of the rare red list fungi Bondarzewia mesenterica.</title>
        <authorList>
            <person name="Buettner E."/>
            <person name="Kellner H."/>
        </authorList>
    </citation>
    <scope>NUCLEOTIDE SEQUENCE [LARGE SCALE GENOMIC DNA]</scope>
    <source>
        <strain evidence="2 3">DSM 108281</strain>
    </source>
</reference>
<dbReference type="EMBL" id="SGPL01000056">
    <property type="protein sequence ID" value="THH19029.1"/>
    <property type="molecule type" value="Genomic_DNA"/>
</dbReference>
<feature type="compositionally biased region" description="Basic and acidic residues" evidence="1">
    <location>
        <begin position="65"/>
        <end position="95"/>
    </location>
</feature>
<feature type="compositionally biased region" description="Basic and acidic residues" evidence="1">
    <location>
        <begin position="226"/>
        <end position="240"/>
    </location>
</feature>
<dbReference type="OrthoDB" id="1028014at2759"/>
<feature type="compositionally biased region" description="Basic and acidic residues" evidence="1">
    <location>
        <begin position="30"/>
        <end position="56"/>
    </location>
</feature>
<dbReference type="PANTHER" id="PTHR34776:SF1">
    <property type="entry name" value="F17F16.3 PROTEIN"/>
    <property type="match status" value="1"/>
</dbReference>
<evidence type="ECO:0000313" key="3">
    <source>
        <dbReference type="Proteomes" id="UP000310158"/>
    </source>
</evidence>
<comment type="caution">
    <text evidence="2">The sequence shown here is derived from an EMBL/GenBank/DDBJ whole genome shotgun (WGS) entry which is preliminary data.</text>
</comment>
<dbReference type="PANTHER" id="PTHR34776">
    <property type="entry name" value="F17F16.3 PROTEIN"/>
    <property type="match status" value="1"/>
</dbReference>